<organism evidence="1 2">
    <name type="scientific">Immersiella caudata</name>
    <dbReference type="NCBI Taxonomy" id="314043"/>
    <lineage>
        <taxon>Eukaryota</taxon>
        <taxon>Fungi</taxon>
        <taxon>Dikarya</taxon>
        <taxon>Ascomycota</taxon>
        <taxon>Pezizomycotina</taxon>
        <taxon>Sordariomycetes</taxon>
        <taxon>Sordariomycetidae</taxon>
        <taxon>Sordariales</taxon>
        <taxon>Lasiosphaeriaceae</taxon>
        <taxon>Immersiella</taxon>
    </lineage>
</organism>
<dbReference type="EMBL" id="JAULSU010000003">
    <property type="protein sequence ID" value="KAK0622436.1"/>
    <property type="molecule type" value="Genomic_DNA"/>
</dbReference>
<keyword evidence="2" id="KW-1185">Reference proteome</keyword>
<comment type="caution">
    <text evidence="1">The sequence shown here is derived from an EMBL/GenBank/DDBJ whole genome shotgun (WGS) entry which is preliminary data.</text>
</comment>
<sequence>MVLNGFFTDYFVAPKLPSYFQPLAFAIGLSANTAAIPGSGEVPAVFTHSWDVAWYVAKLIDSPKTWKRKPSTIGDKITRDEFVRRIAEEAKWVKFNTTYYSLEVLKQGRITEMPSHPFVYPFLPKEVLQGLLAAFGVMIEEGLFNSEVEGTVNGEFPELRARTERELVFEAWKA</sequence>
<evidence type="ECO:0008006" key="3">
    <source>
        <dbReference type="Google" id="ProtNLM"/>
    </source>
</evidence>
<evidence type="ECO:0000313" key="1">
    <source>
        <dbReference type="EMBL" id="KAK0622436.1"/>
    </source>
</evidence>
<dbReference type="AlphaFoldDB" id="A0AA39WVR3"/>
<evidence type="ECO:0000313" key="2">
    <source>
        <dbReference type="Proteomes" id="UP001175000"/>
    </source>
</evidence>
<accession>A0AA39WVR3</accession>
<dbReference type="InterPro" id="IPR036291">
    <property type="entry name" value="NAD(P)-bd_dom_sf"/>
</dbReference>
<gene>
    <name evidence="1" type="ORF">B0T14DRAFT_148624</name>
</gene>
<dbReference type="SUPFAM" id="SSF51735">
    <property type="entry name" value="NAD(P)-binding Rossmann-fold domains"/>
    <property type="match status" value="1"/>
</dbReference>
<name>A0AA39WVR3_9PEZI</name>
<dbReference type="Proteomes" id="UP001175000">
    <property type="component" value="Unassembled WGS sequence"/>
</dbReference>
<dbReference type="Gene3D" id="3.90.25.10">
    <property type="entry name" value="UDP-galactose 4-epimerase, domain 1"/>
    <property type="match status" value="1"/>
</dbReference>
<protein>
    <recommendedName>
        <fullName evidence="3">NmrA-like domain-containing protein</fullName>
    </recommendedName>
</protein>
<proteinExistence type="predicted"/>
<dbReference type="Gene3D" id="3.40.50.720">
    <property type="entry name" value="NAD(P)-binding Rossmann-like Domain"/>
    <property type="match status" value="1"/>
</dbReference>
<reference evidence="1" key="1">
    <citation type="submission" date="2023-06" db="EMBL/GenBank/DDBJ databases">
        <title>Genome-scale phylogeny and comparative genomics of the fungal order Sordariales.</title>
        <authorList>
            <consortium name="Lawrence Berkeley National Laboratory"/>
            <person name="Hensen N."/>
            <person name="Bonometti L."/>
            <person name="Westerberg I."/>
            <person name="Brannstrom I.O."/>
            <person name="Guillou S."/>
            <person name="Cros-Aarteil S."/>
            <person name="Calhoun S."/>
            <person name="Haridas S."/>
            <person name="Kuo A."/>
            <person name="Mondo S."/>
            <person name="Pangilinan J."/>
            <person name="Riley R."/>
            <person name="Labutti K."/>
            <person name="Andreopoulos B."/>
            <person name="Lipzen A."/>
            <person name="Chen C."/>
            <person name="Yanf M."/>
            <person name="Daum C."/>
            <person name="Ng V."/>
            <person name="Clum A."/>
            <person name="Steindorff A."/>
            <person name="Ohm R."/>
            <person name="Martin F."/>
            <person name="Silar P."/>
            <person name="Natvig D."/>
            <person name="Lalanne C."/>
            <person name="Gautier V."/>
            <person name="Ament-Velasquez S.L."/>
            <person name="Kruys A."/>
            <person name="Hutchinson M.I."/>
            <person name="Powell A.J."/>
            <person name="Barry K."/>
            <person name="Miller A.N."/>
            <person name="Grigoriev I.V."/>
            <person name="Debuchy R."/>
            <person name="Gladieux P."/>
            <person name="Thoren M.H."/>
            <person name="Johannesson H."/>
        </authorList>
    </citation>
    <scope>NUCLEOTIDE SEQUENCE</scope>
    <source>
        <strain evidence="1">CBS 606.72</strain>
    </source>
</reference>